<dbReference type="Gene3D" id="2.60.120.200">
    <property type="match status" value="3"/>
</dbReference>
<dbReference type="InterPro" id="IPR017850">
    <property type="entry name" value="Alkaline_phosphatase_core_sf"/>
</dbReference>
<dbReference type="Pfam" id="PF04185">
    <property type="entry name" value="Phosphoesterase"/>
    <property type="match status" value="1"/>
</dbReference>
<dbReference type="InterPro" id="IPR013320">
    <property type="entry name" value="ConA-like_dom_sf"/>
</dbReference>
<feature type="region of interest" description="Disordered" evidence="3">
    <location>
        <begin position="1558"/>
        <end position="1580"/>
    </location>
</feature>
<evidence type="ECO:0000256" key="4">
    <source>
        <dbReference type="SAM" id="SignalP"/>
    </source>
</evidence>
<feature type="chain" id="PRO_5045357376" description="40-residue YVTN family beta-propeller repeat-containing protein" evidence="4">
    <location>
        <begin position="31"/>
        <end position="1580"/>
    </location>
</feature>
<keyword evidence="6" id="KW-1185">Reference proteome</keyword>
<dbReference type="Gene3D" id="3.40.720.10">
    <property type="entry name" value="Alkaline Phosphatase, subunit A"/>
    <property type="match status" value="1"/>
</dbReference>
<dbReference type="PANTHER" id="PTHR47197">
    <property type="entry name" value="PROTEIN NIRF"/>
    <property type="match status" value="1"/>
</dbReference>
<dbReference type="InterPro" id="IPR015943">
    <property type="entry name" value="WD40/YVTN_repeat-like_dom_sf"/>
</dbReference>
<evidence type="ECO:0000256" key="2">
    <source>
        <dbReference type="ARBA" id="ARBA00023026"/>
    </source>
</evidence>
<evidence type="ECO:0000256" key="1">
    <source>
        <dbReference type="ARBA" id="ARBA00022801"/>
    </source>
</evidence>
<comment type="caution">
    <text evidence="5">The sequence shown here is derived from an EMBL/GenBank/DDBJ whole genome shotgun (WGS) entry which is preliminary data.</text>
</comment>
<dbReference type="SUPFAM" id="SSF49899">
    <property type="entry name" value="Concanavalin A-like lectins/glucanases"/>
    <property type="match status" value="3"/>
</dbReference>
<evidence type="ECO:0000313" key="5">
    <source>
        <dbReference type="EMBL" id="GAA5193466.1"/>
    </source>
</evidence>
<organism evidence="5 6">
    <name type="scientific">Rugosimonospora acidiphila</name>
    <dbReference type="NCBI Taxonomy" id="556531"/>
    <lineage>
        <taxon>Bacteria</taxon>
        <taxon>Bacillati</taxon>
        <taxon>Actinomycetota</taxon>
        <taxon>Actinomycetes</taxon>
        <taxon>Micromonosporales</taxon>
        <taxon>Micromonosporaceae</taxon>
        <taxon>Rugosimonospora</taxon>
    </lineage>
</organism>
<dbReference type="InterPro" id="IPR007312">
    <property type="entry name" value="Phosphoesterase"/>
</dbReference>
<dbReference type="EMBL" id="BAABJQ010000019">
    <property type="protein sequence ID" value="GAA5193466.1"/>
    <property type="molecule type" value="Genomic_DNA"/>
</dbReference>
<sequence length="1580" mass="164972">MLIPSKKRRRRWAVASAGAVALALFGGATAAAAHGVIPLNPFGSNMVGQQQADGRILLPDNHWISPYGTRAVTFSAQTIGTAISPDGTKVASQTGGDNAGVPQLSISDAATGTVLQTFGGTGVAAPVYSPDGKALYAATSTSVLKYVVGADGKVVNPSSPLKIALPSGALPYGLGISTNGKTLYAAESGINKLGIIDTATGSVTGQVAVGNAPQGVAVVGNQVFVSNRGGRPAVAGDTTNVSDGTNIVSNPVTGASATGTVSVVNPTAKTQVTAQTAPDTSATAPDIIDVDFADGTPAEHAQNLPETTYGAPSIAKDTELGQNVATFNGTTDAYTYPFGDQWSKVAKSFTIECKFRWNGAAVDNNGHGVCEDLNGGGIGVDILNGEPMTYAHIGGAYKEIFDPHPVVSGTWYDLITTWDGSTLREYVNGTQVATMAASGALGLPSPDTSWHWTIGANAAPTPAGIEAPARVSVASSKVWSKALPGGKSVPVTVPTTPNTSAKTPDVLSVDFADGTSADHAKHTVTTAPDTSATPAILNVDFADGTPVDHAQNLPATTYGAPSIANDPTAGKNVATFNGTTDAYTYPFSAEWPKVATGFTVECKFRWNGAAPTTGDHGVCSDTNGGGVGVHVLNGEPMTYAFIGGAYKTIYDPTPVVPGTWYDVITTWDGNDLNEYVNGRLVATQAATGALGLPSPANTSWHWAIGADASASGIEMISPVSVATSKIWDKGLPAGPKVAIPDTLPATTYGTPSIAKDAGLGQKVATFNGTTDAYTYPFADQWAKIAKGFTIECKFRWNDPAGPTTADHGVCSDTNSGGIGVHVVNGEPMTYAHIGGAYKTIYDPNPVVPGTWYDVVTTWDGTTLDEYVNGTLVASQAASGAMGLPQPDATAYHFAIGADASAGGIESISPVSIATSKIWSTALPSAGTTPVYDIGNQTATIKVGLQPAAMTVHKGAVFVANTNADTVSIIDAASHKVTQTFAVEPLHGATVGAGPNSIAFADDSHLLVSVGRDNAIAVFNYTDERQPVGYKGLIPTDWYPNEVSYDAKLRKVIVSNQQGIGTNGYQQSYKYQGTLTSFKMPADRDLKTTTQTVFHDNAWDVAKPTGSGNAPHGQKPAIPVQLGQPSAIKHVFLIIKENRTYDQILGDIGKGNSSTADLNYGADVTPNQHSLANNFTLFDNFYDSGMLSADGHQWLVQGNNNDYQAQNAASVWARSYPYPGGDALSYQSDGFIWDTVQKAGDTVANYGEFEAATTGHQGSWQQYYADSQIMEGKAQGPLPIAQNSAQWVSDVPGLNTISNHDYPHFDPSIPDQYRTDIWEQDFKKAEQTGVLPSLTTMELGVDHTGGAPTGTAQVADNDLAVGRIISDISHSQFWKDSAVFVLEDDTQAGNDHVDGHRGPLFIASPYANRGVVNSEYYSQVNVVKTIEQILGAQPMNQMDQAAVPMYDAFTNTPNLTPYNVLPNQVPLTQGVTGLIPLTPTSSTAANPSAAAAVTATNGPAAPAVPAAEHAVASQWTTWYQTEATPKLTGANAAPDATNPAQLNRYDWYTSTNWSKPYPGDKKILAPNQVPGRNLPSNLLGD</sequence>
<protein>
    <recommendedName>
        <fullName evidence="7">40-residue YVTN family beta-propeller repeat-containing protein</fullName>
    </recommendedName>
</protein>
<dbReference type="InterPro" id="IPR011048">
    <property type="entry name" value="Haem_d1_sf"/>
</dbReference>
<dbReference type="PANTHER" id="PTHR47197:SF3">
    <property type="entry name" value="DIHYDRO-HEME D1 DEHYDROGENASE"/>
    <property type="match status" value="1"/>
</dbReference>
<evidence type="ECO:0000256" key="3">
    <source>
        <dbReference type="SAM" id="MobiDB-lite"/>
    </source>
</evidence>
<keyword evidence="1" id="KW-0378">Hydrolase</keyword>
<dbReference type="Proteomes" id="UP001501570">
    <property type="component" value="Unassembled WGS sequence"/>
</dbReference>
<reference evidence="6" key="1">
    <citation type="journal article" date="2019" name="Int. J. Syst. Evol. Microbiol.">
        <title>The Global Catalogue of Microorganisms (GCM) 10K type strain sequencing project: providing services to taxonomists for standard genome sequencing and annotation.</title>
        <authorList>
            <consortium name="The Broad Institute Genomics Platform"/>
            <consortium name="The Broad Institute Genome Sequencing Center for Infectious Disease"/>
            <person name="Wu L."/>
            <person name="Ma J."/>
        </authorList>
    </citation>
    <scope>NUCLEOTIDE SEQUENCE [LARGE SCALE GENOMIC DNA]</scope>
    <source>
        <strain evidence="6">JCM 18304</strain>
    </source>
</reference>
<dbReference type="InterPro" id="IPR051200">
    <property type="entry name" value="Host-pathogen_enzymatic-act"/>
</dbReference>
<feature type="signal peptide" evidence="4">
    <location>
        <begin position="1"/>
        <end position="30"/>
    </location>
</feature>
<dbReference type="RefSeq" id="WP_345634473.1">
    <property type="nucleotide sequence ID" value="NZ_BAABJQ010000019.1"/>
</dbReference>
<dbReference type="Pfam" id="PF13385">
    <property type="entry name" value="Laminin_G_3"/>
    <property type="match status" value="3"/>
</dbReference>
<evidence type="ECO:0000313" key="6">
    <source>
        <dbReference type="Proteomes" id="UP001501570"/>
    </source>
</evidence>
<dbReference type="SUPFAM" id="SSF53649">
    <property type="entry name" value="Alkaline phosphatase-like"/>
    <property type="match status" value="1"/>
</dbReference>
<proteinExistence type="predicted"/>
<accession>A0ABP9SBB5</accession>
<keyword evidence="4" id="KW-0732">Signal</keyword>
<dbReference type="SUPFAM" id="SSF51004">
    <property type="entry name" value="C-terminal (heme d1) domain of cytochrome cd1-nitrite reductase"/>
    <property type="match status" value="2"/>
</dbReference>
<evidence type="ECO:0008006" key="7">
    <source>
        <dbReference type="Google" id="ProtNLM"/>
    </source>
</evidence>
<gene>
    <name evidence="5" type="ORF">GCM10023322_55550</name>
</gene>
<keyword evidence="2" id="KW-0843">Virulence</keyword>
<name>A0ABP9SBB5_9ACTN</name>
<dbReference type="Gene3D" id="2.130.10.10">
    <property type="entry name" value="YVTN repeat-like/Quinoprotein amine dehydrogenase"/>
    <property type="match status" value="2"/>
</dbReference>